<feature type="region of interest" description="Disordered" evidence="1">
    <location>
        <begin position="1"/>
        <end position="129"/>
    </location>
</feature>
<organism evidence="2 3">
    <name type="scientific">Leucocoprinus leucothites</name>
    <dbReference type="NCBI Taxonomy" id="201217"/>
    <lineage>
        <taxon>Eukaryota</taxon>
        <taxon>Fungi</taxon>
        <taxon>Dikarya</taxon>
        <taxon>Basidiomycota</taxon>
        <taxon>Agaricomycotina</taxon>
        <taxon>Agaricomycetes</taxon>
        <taxon>Agaricomycetidae</taxon>
        <taxon>Agaricales</taxon>
        <taxon>Agaricineae</taxon>
        <taxon>Agaricaceae</taxon>
        <taxon>Leucocoprinus</taxon>
    </lineage>
</organism>
<feature type="compositionally biased region" description="Basic and acidic residues" evidence="1">
    <location>
        <begin position="240"/>
        <end position="252"/>
    </location>
</feature>
<feature type="compositionally biased region" description="Polar residues" evidence="1">
    <location>
        <begin position="70"/>
        <end position="94"/>
    </location>
</feature>
<feature type="compositionally biased region" description="Polar residues" evidence="1">
    <location>
        <begin position="109"/>
        <end position="129"/>
    </location>
</feature>
<dbReference type="Proteomes" id="UP000559027">
    <property type="component" value="Unassembled WGS sequence"/>
</dbReference>
<keyword evidence="3" id="KW-1185">Reference proteome</keyword>
<evidence type="ECO:0000313" key="3">
    <source>
        <dbReference type="Proteomes" id="UP000559027"/>
    </source>
</evidence>
<comment type="caution">
    <text evidence="2">The sequence shown here is derived from an EMBL/GenBank/DDBJ whole genome shotgun (WGS) entry which is preliminary data.</text>
</comment>
<accession>A0A8H5FSJ0</accession>
<dbReference type="AlphaFoldDB" id="A0A8H5FSJ0"/>
<feature type="compositionally biased region" description="Basic and acidic residues" evidence="1">
    <location>
        <begin position="1"/>
        <end position="11"/>
    </location>
</feature>
<proteinExistence type="predicted"/>
<evidence type="ECO:0000313" key="2">
    <source>
        <dbReference type="EMBL" id="KAF5347576.1"/>
    </source>
</evidence>
<sequence length="252" mass="27063">MQKRESQDSKLKLKLSAIFKSPFSRRGKKKAVSEGEDGTRTSSSYGESSAPAELTGGPLASPSRADALDDTSTMRNSESLDAANAPQQGPSVTNGGLELHSVEGRCQSPAASQQERPNRQSMSKVTSGENVRVSITVDTIKQQLNDGLQILAEFKKSLRPSSDVQRYDEAVGSLEGAAKGLTTLKSKLSNRKLAGSNANRNSYVLPPPDLKVDFEDTPFSMSIPGIGESEKESTLGVVQESKENEVQEFRGL</sequence>
<protein>
    <submittedName>
        <fullName evidence="2">Uncharacterized protein</fullName>
    </submittedName>
</protein>
<dbReference type="OrthoDB" id="3021555at2759"/>
<evidence type="ECO:0000256" key="1">
    <source>
        <dbReference type="SAM" id="MobiDB-lite"/>
    </source>
</evidence>
<name>A0A8H5FSJ0_9AGAR</name>
<dbReference type="EMBL" id="JAACJO010000024">
    <property type="protein sequence ID" value="KAF5347576.1"/>
    <property type="molecule type" value="Genomic_DNA"/>
</dbReference>
<gene>
    <name evidence="2" type="ORF">D9756_010670</name>
</gene>
<reference evidence="2 3" key="1">
    <citation type="journal article" date="2020" name="ISME J.">
        <title>Uncovering the hidden diversity of litter-decomposition mechanisms in mushroom-forming fungi.</title>
        <authorList>
            <person name="Floudas D."/>
            <person name="Bentzer J."/>
            <person name="Ahren D."/>
            <person name="Johansson T."/>
            <person name="Persson P."/>
            <person name="Tunlid A."/>
        </authorList>
    </citation>
    <scope>NUCLEOTIDE SEQUENCE [LARGE SCALE GENOMIC DNA]</scope>
    <source>
        <strain evidence="2 3">CBS 146.42</strain>
    </source>
</reference>
<feature type="region of interest" description="Disordered" evidence="1">
    <location>
        <begin position="224"/>
        <end position="252"/>
    </location>
</feature>